<reference evidence="1 2" key="1">
    <citation type="submission" date="2018-06" db="EMBL/GenBank/DDBJ databases">
        <title>A transcriptomic atlas of mushroom development highlights an independent origin of complex multicellularity.</title>
        <authorList>
            <consortium name="DOE Joint Genome Institute"/>
            <person name="Krizsan K."/>
            <person name="Almasi E."/>
            <person name="Merenyi Z."/>
            <person name="Sahu N."/>
            <person name="Viragh M."/>
            <person name="Koszo T."/>
            <person name="Mondo S."/>
            <person name="Kiss B."/>
            <person name="Balint B."/>
            <person name="Kues U."/>
            <person name="Barry K."/>
            <person name="Hegedus J.C."/>
            <person name="Henrissat B."/>
            <person name="Johnson J."/>
            <person name="Lipzen A."/>
            <person name="Ohm R."/>
            <person name="Nagy I."/>
            <person name="Pangilinan J."/>
            <person name="Yan J."/>
            <person name="Xiong Y."/>
            <person name="Grigoriev I.V."/>
            <person name="Hibbett D.S."/>
            <person name="Nagy L.G."/>
        </authorList>
    </citation>
    <scope>NUCLEOTIDE SEQUENCE [LARGE SCALE GENOMIC DNA]</scope>
    <source>
        <strain evidence="1 2">SZMC22713</strain>
    </source>
</reference>
<dbReference type="AlphaFoldDB" id="A0A4Y7QII2"/>
<dbReference type="VEuPathDB" id="FungiDB:BD410DRAFT_812777"/>
<gene>
    <name evidence="1" type="ORF">BD410DRAFT_812777</name>
</gene>
<dbReference type="SUPFAM" id="SSF50494">
    <property type="entry name" value="Trypsin-like serine proteases"/>
    <property type="match status" value="1"/>
</dbReference>
<dbReference type="OrthoDB" id="5424209at2759"/>
<organism evidence="1 2">
    <name type="scientific">Rickenella mellea</name>
    <dbReference type="NCBI Taxonomy" id="50990"/>
    <lineage>
        <taxon>Eukaryota</taxon>
        <taxon>Fungi</taxon>
        <taxon>Dikarya</taxon>
        <taxon>Basidiomycota</taxon>
        <taxon>Agaricomycotina</taxon>
        <taxon>Agaricomycetes</taxon>
        <taxon>Hymenochaetales</taxon>
        <taxon>Rickenellaceae</taxon>
        <taxon>Rickenella</taxon>
    </lineage>
</organism>
<dbReference type="InterPro" id="IPR009003">
    <property type="entry name" value="Peptidase_S1_PA"/>
</dbReference>
<dbReference type="EMBL" id="ML170160">
    <property type="protein sequence ID" value="TDL27071.1"/>
    <property type="molecule type" value="Genomic_DNA"/>
</dbReference>
<evidence type="ECO:0000313" key="2">
    <source>
        <dbReference type="Proteomes" id="UP000294933"/>
    </source>
</evidence>
<evidence type="ECO:0000313" key="1">
    <source>
        <dbReference type="EMBL" id="TDL27071.1"/>
    </source>
</evidence>
<accession>A0A4Y7QII2</accession>
<keyword evidence="2" id="KW-1185">Reference proteome</keyword>
<dbReference type="Proteomes" id="UP000294933">
    <property type="component" value="Unassembled WGS sequence"/>
</dbReference>
<sequence>MILPPLPVQGDLWGSTNINATSLLSDPVGEIANMPSGSHLGIDEVFLDSCISTSIGYPISPASLTTYKFAGLSVDEDNEPVQSNAERLSVFYANAAYDFYGTPSGALCVYKNGDAWPVRTGPESQRIIREARGVHGHPMQTSWPELGRRACNLLDEKKVTWTSMDSLAFAEAGMPRFSPLLIWIGVEPKSLAYALANIAAEAVNYFLTQAGFSDFEIGFRESVVTRAAAGPKMLPFDPFIDSIPEFRKPFTPTLGLYIAPFKTPQYEGTGVLYLRESNESNRTMSHYPREHVIALGYSGYTNALKSMMVAIGDQHRSIKDWEAVLCRLGEPKEGEPANITNKRNEHLDLRWTVPDQRIIGEVFHVEPIGVNVAPHGDTVDWAAFKGNKVYVGGNLSSLDYGKTMFPRPEDQADYEYPQDGLLQASGVITPDQIHNPTQLDAQGEQSLLVVKNGLTTGTTIGRVTGMDSFTCTFNEYGIKETSMEIAVLPYGNVNGPFSAPGDSGAIVLDRNGGILGMVNGGAGTDDRTDITYLTPYWYLEAEIKKYFPDSFLYA</sequence>
<name>A0A4Y7QII2_9AGAM</name>
<proteinExistence type="predicted"/>
<protein>
    <recommendedName>
        <fullName evidence="3">Peptidase S1 domain-containing protein</fullName>
    </recommendedName>
</protein>
<evidence type="ECO:0008006" key="3">
    <source>
        <dbReference type="Google" id="ProtNLM"/>
    </source>
</evidence>